<evidence type="ECO:0000256" key="2">
    <source>
        <dbReference type="ARBA" id="ARBA00004191"/>
    </source>
</evidence>
<comment type="catalytic activity">
    <reaction evidence="1">
        <text>Hydrolysis of terminal, non-reducing beta-D-glucosyl residues with release of beta-D-glucose.</text>
        <dbReference type="EC" id="3.2.1.21"/>
    </reaction>
</comment>
<dbReference type="FunFam" id="3.20.20.80:FF:000160">
    <property type="entry name" value="Probable beta-glucosidase btgE"/>
    <property type="match status" value="1"/>
</dbReference>
<dbReference type="GO" id="GO:0042973">
    <property type="term" value="F:glucan endo-1,3-beta-D-glucosidase activity"/>
    <property type="evidence" value="ECO:0007669"/>
    <property type="project" value="TreeGrafter"/>
</dbReference>
<dbReference type="GO" id="GO:0009277">
    <property type="term" value="C:fungal-type cell wall"/>
    <property type="evidence" value="ECO:0007669"/>
    <property type="project" value="TreeGrafter"/>
</dbReference>
<feature type="chain" id="PRO_5014189307" description="Probable beta-glucosidase btgE" evidence="17">
    <location>
        <begin position="19"/>
        <end position="651"/>
    </location>
</feature>
<dbReference type="SUPFAM" id="SSF51445">
    <property type="entry name" value="(Trans)glycosidases"/>
    <property type="match status" value="1"/>
</dbReference>
<dbReference type="VEuPathDB" id="FungiDB:P170DRAFT_463871"/>
<keyword evidence="10" id="KW-0326">Glycosidase</keyword>
<evidence type="ECO:0000256" key="6">
    <source>
        <dbReference type="ARBA" id="ARBA00022512"/>
    </source>
</evidence>
<dbReference type="OrthoDB" id="4082933at2759"/>
<feature type="compositionally biased region" description="Low complexity" evidence="16">
    <location>
        <begin position="122"/>
        <end position="199"/>
    </location>
</feature>
<organism evidence="18 19">
    <name type="scientific">Aspergillus steynii IBT 23096</name>
    <dbReference type="NCBI Taxonomy" id="1392250"/>
    <lineage>
        <taxon>Eukaryota</taxon>
        <taxon>Fungi</taxon>
        <taxon>Dikarya</taxon>
        <taxon>Ascomycota</taxon>
        <taxon>Pezizomycotina</taxon>
        <taxon>Eurotiomycetes</taxon>
        <taxon>Eurotiomycetidae</taxon>
        <taxon>Eurotiales</taxon>
        <taxon>Aspergillaceae</taxon>
        <taxon>Aspergillus</taxon>
        <taxon>Aspergillus subgen. Circumdati</taxon>
    </lineage>
</organism>
<keyword evidence="6" id="KW-0134">Cell wall</keyword>
<evidence type="ECO:0000256" key="17">
    <source>
        <dbReference type="SAM" id="SignalP"/>
    </source>
</evidence>
<evidence type="ECO:0000256" key="10">
    <source>
        <dbReference type="ARBA" id="ARBA00023295"/>
    </source>
</evidence>
<evidence type="ECO:0000256" key="11">
    <source>
        <dbReference type="ARBA" id="ARBA00024983"/>
    </source>
</evidence>
<reference evidence="18 19" key="1">
    <citation type="submission" date="2016-12" db="EMBL/GenBank/DDBJ databases">
        <title>The genomes of Aspergillus section Nigri reveals drivers in fungal speciation.</title>
        <authorList>
            <consortium name="DOE Joint Genome Institute"/>
            <person name="Vesth T.C."/>
            <person name="Nybo J."/>
            <person name="Theobald S."/>
            <person name="Brandl J."/>
            <person name="Frisvad J.C."/>
            <person name="Nielsen K.F."/>
            <person name="Lyhne E.K."/>
            <person name="Kogle M.E."/>
            <person name="Kuo A."/>
            <person name="Riley R."/>
            <person name="Clum A."/>
            <person name="Nolan M."/>
            <person name="Lipzen A."/>
            <person name="Salamov A."/>
            <person name="Henrissat B."/>
            <person name="Wiebenga A."/>
            <person name="De Vries R.P."/>
            <person name="Grigoriev I.V."/>
            <person name="Mortensen U.H."/>
            <person name="Andersen M.R."/>
            <person name="Baker S.E."/>
        </authorList>
    </citation>
    <scope>NUCLEOTIDE SEQUENCE [LARGE SCALE GENOMIC DNA]</scope>
    <source>
        <strain evidence="18 19">IBT 23096</strain>
    </source>
</reference>
<evidence type="ECO:0000313" key="19">
    <source>
        <dbReference type="Proteomes" id="UP000234275"/>
    </source>
</evidence>
<dbReference type="GO" id="GO:0009986">
    <property type="term" value="C:cell surface"/>
    <property type="evidence" value="ECO:0007669"/>
    <property type="project" value="TreeGrafter"/>
</dbReference>
<accession>A0A2I2GCZ5</accession>
<proteinExistence type="inferred from homology"/>
<dbReference type="EMBL" id="MSFO01000003">
    <property type="protein sequence ID" value="PLB50758.1"/>
    <property type="molecule type" value="Genomic_DNA"/>
</dbReference>
<evidence type="ECO:0000256" key="12">
    <source>
        <dbReference type="ARBA" id="ARBA00039284"/>
    </source>
</evidence>
<dbReference type="InterPro" id="IPR050732">
    <property type="entry name" value="Beta-glucan_modifiers"/>
</dbReference>
<dbReference type="PANTHER" id="PTHR16631">
    <property type="entry name" value="GLUCAN 1,3-BETA-GLUCOSIDASE"/>
    <property type="match status" value="1"/>
</dbReference>
<evidence type="ECO:0000256" key="7">
    <source>
        <dbReference type="ARBA" id="ARBA00022525"/>
    </source>
</evidence>
<evidence type="ECO:0000256" key="5">
    <source>
        <dbReference type="ARBA" id="ARBA00012744"/>
    </source>
</evidence>
<feature type="region of interest" description="Disordered" evidence="16">
    <location>
        <begin position="336"/>
        <end position="398"/>
    </location>
</feature>
<keyword evidence="9 18" id="KW-0378">Hydrolase</keyword>
<evidence type="ECO:0000256" key="15">
    <source>
        <dbReference type="ARBA" id="ARBA00042762"/>
    </source>
</evidence>
<keyword evidence="7" id="KW-0964">Secreted</keyword>
<evidence type="ECO:0000256" key="4">
    <source>
        <dbReference type="ARBA" id="ARBA00008773"/>
    </source>
</evidence>
<dbReference type="Proteomes" id="UP000234275">
    <property type="component" value="Unassembled WGS sequence"/>
</dbReference>
<evidence type="ECO:0000256" key="1">
    <source>
        <dbReference type="ARBA" id="ARBA00000448"/>
    </source>
</evidence>
<dbReference type="EC" id="3.2.1.21" evidence="5"/>
<dbReference type="InterPro" id="IPR017853">
    <property type="entry name" value="GH"/>
</dbReference>
<keyword evidence="8 17" id="KW-0732">Signal</keyword>
<dbReference type="RefSeq" id="XP_024706060.1">
    <property type="nucleotide sequence ID" value="XM_024852196.1"/>
</dbReference>
<evidence type="ECO:0000256" key="13">
    <source>
        <dbReference type="ARBA" id="ARBA00041495"/>
    </source>
</evidence>
<dbReference type="GO" id="GO:0005576">
    <property type="term" value="C:extracellular region"/>
    <property type="evidence" value="ECO:0007669"/>
    <property type="project" value="TreeGrafter"/>
</dbReference>
<dbReference type="PANTHER" id="PTHR16631:SF24">
    <property type="entry name" value="FAMILY 17 GLUCOSIDASE SCW11-RELATED"/>
    <property type="match status" value="1"/>
</dbReference>
<comment type="subcellular location">
    <subcellularLocation>
        <location evidence="2">Secreted</location>
        <location evidence="2">Cell wall</location>
    </subcellularLocation>
</comment>
<evidence type="ECO:0000256" key="16">
    <source>
        <dbReference type="SAM" id="MobiDB-lite"/>
    </source>
</evidence>
<dbReference type="STRING" id="1392250.A0A2I2GCZ5"/>
<protein>
    <recommendedName>
        <fullName evidence="12">Probable beta-glucosidase btgE</fullName>
        <ecNumber evidence="5">3.2.1.21</ecNumber>
    </recommendedName>
    <alternativeName>
        <fullName evidence="13">Beta-D-glucoside glucohydrolase btgE</fullName>
    </alternativeName>
    <alternativeName>
        <fullName evidence="15">Cellobiase btgE</fullName>
    </alternativeName>
    <alternativeName>
        <fullName evidence="14">Gentiobiase btgE</fullName>
    </alternativeName>
</protein>
<feature type="compositionally biased region" description="Low complexity" evidence="16">
    <location>
        <begin position="88"/>
        <end position="105"/>
    </location>
</feature>
<evidence type="ECO:0000256" key="3">
    <source>
        <dbReference type="ARBA" id="ARBA00004987"/>
    </source>
</evidence>
<feature type="region of interest" description="Disordered" evidence="16">
    <location>
        <begin position="67"/>
        <end position="215"/>
    </location>
</feature>
<evidence type="ECO:0000256" key="9">
    <source>
        <dbReference type="ARBA" id="ARBA00022801"/>
    </source>
</evidence>
<name>A0A2I2GCZ5_9EURO</name>
<evidence type="ECO:0000313" key="18">
    <source>
        <dbReference type="EMBL" id="PLB50758.1"/>
    </source>
</evidence>
<dbReference type="GeneID" id="36559894"/>
<feature type="compositionally biased region" description="Low complexity" evidence="16">
    <location>
        <begin position="354"/>
        <end position="389"/>
    </location>
</feature>
<dbReference type="Gene3D" id="3.20.20.80">
    <property type="entry name" value="Glycosidases"/>
    <property type="match status" value="2"/>
</dbReference>
<evidence type="ECO:0000256" key="8">
    <source>
        <dbReference type="ARBA" id="ARBA00022729"/>
    </source>
</evidence>
<gene>
    <name evidence="18" type="ORF">P170DRAFT_463871</name>
</gene>
<comment type="similarity">
    <text evidence="4">Belongs to the glycosyl hydrolase 17 family.</text>
</comment>
<feature type="signal peptide" evidence="17">
    <location>
        <begin position="1"/>
        <end position="18"/>
    </location>
</feature>
<keyword evidence="19" id="KW-1185">Reference proteome</keyword>
<comment type="pathway">
    <text evidence="3">Glycan metabolism; cellulose degradation.</text>
</comment>
<sequence length="651" mass="67443">MKGAFLATAAALAGSAMADVAHMRRHDSLHQRRALQPEPEEQCGCTTEVITYYGNPTLVPIIESTSAPVEPTSAPPAPETVTSDIVTTRHSTSYTTKTVVVSESTPAGVEPTGTPEQPATTAPAGTPEQPEQPEQPATGTPQQPEQPATTAPEQPEQPATTAPAVPEQPSSSAPAATPEQPATTAPAATPEQPETPAVTLPTPGVTNFPSTGTFTVPATTVTVTDATTVCGATTTDLPSGSHTYGGVTTVVETATTVTCPYATVKPSGSTVTSVIETTTYVCPTPGTYTIAPTTTYVPSSTVVVYPTPATFTPGTYTQPEQVVTVTRTDISYVCPFTGTDEPTSTPAPAPSTPAAPVTTQPPAAPTTSAVPTTHAAPSSSSSSQTPVPTGVSGKQMGMTYSPYTNDSNCKSKSDILSDIAVIAEKGFSHVRVYSTDCNGLEYVGEAARKHSLKMIIGVFIDGSGISGAQEQVTAIAKWAEWDLVTLIVVGNEAIQNGYCSASELAGFITSAKSKFEGAGYSGQITTTEPINVWEQSGSALCSAIDVVGANIHPFFNAEVDPKDAGTFAQKQVKILKGICSGKDVINLETGWPSQGEANGLAVPGTSQQATAIKALVEEVGSLSVFFSYSNDLWKDAGEFNVERYWGCIDQF</sequence>
<evidence type="ECO:0000256" key="14">
    <source>
        <dbReference type="ARBA" id="ARBA00041516"/>
    </source>
</evidence>
<comment type="caution">
    <text evidence="18">The sequence shown here is derived from an EMBL/GenBank/DDBJ whole genome shotgun (WGS) entry which is preliminary data.</text>
</comment>
<dbReference type="AlphaFoldDB" id="A0A2I2GCZ5"/>
<dbReference type="GO" id="GO:0071555">
    <property type="term" value="P:cell wall organization"/>
    <property type="evidence" value="ECO:0007669"/>
    <property type="project" value="TreeGrafter"/>
</dbReference>
<comment type="function">
    <text evidence="11">Beta-glucosidases are one of a number of cellulolytic enzymes involved in the degradation of cellulosic biomass. Catalyzes the last step releasing glucose from the inhibitory cellobiose.</text>
</comment>